<name>A0ABU6U8J1_9FABA</name>
<dbReference type="EMBL" id="JASCZI010120870">
    <property type="protein sequence ID" value="MED6156533.1"/>
    <property type="molecule type" value="Genomic_DNA"/>
</dbReference>
<sequence length="163" mass="17804">MSSSIQLTDSNARIGTRLIINLILAEPNRTGKSGNRTLYRFEQAKDRRGIRTGVTRIGPSESATLSHRRSHCRPVASVAPLSRPVPPRCGTQRRRATCSVVPVDPAAGCRSAFTSAGTVLPFYSPSSFFLYLPRHRASAAPVSAFIVVPVWHSKARRTIYSSV</sequence>
<gene>
    <name evidence="1" type="ORF">PIB30_015186</name>
</gene>
<keyword evidence="2" id="KW-1185">Reference proteome</keyword>
<accession>A0ABU6U8J1</accession>
<dbReference type="Proteomes" id="UP001341840">
    <property type="component" value="Unassembled WGS sequence"/>
</dbReference>
<comment type="caution">
    <text evidence="1">The sequence shown here is derived from an EMBL/GenBank/DDBJ whole genome shotgun (WGS) entry which is preliminary data.</text>
</comment>
<protein>
    <submittedName>
        <fullName evidence="1">Uncharacterized protein</fullName>
    </submittedName>
</protein>
<organism evidence="1 2">
    <name type="scientific">Stylosanthes scabra</name>
    <dbReference type="NCBI Taxonomy" id="79078"/>
    <lineage>
        <taxon>Eukaryota</taxon>
        <taxon>Viridiplantae</taxon>
        <taxon>Streptophyta</taxon>
        <taxon>Embryophyta</taxon>
        <taxon>Tracheophyta</taxon>
        <taxon>Spermatophyta</taxon>
        <taxon>Magnoliopsida</taxon>
        <taxon>eudicotyledons</taxon>
        <taxon>Gunneridae</taxon>
        <taxon>Pentapetalae</taxon>
        <taxon>rosids</taxon>
        <taxon>fabids</taxon>
        <taxon>Fabales</taxon>
        <taxon>Fabaceae</taxon>
        <taxon>Papilionoideae</taxon>
        <taxon>50 kb inversion clade</taxon>
        <taxon>dalbergioids sensu lato</taxon>
        <taxon>Dalbergieae</taxon>
        <taxon>Pterocarpus clade</taxon>
        <taxon>Stylosanthes</taxon>
    </lineage>
</organism>
<reference evidence="1 2" key="1">
    <citation type="journal article" date="2023" name="Plants (Basel)">
        <title>Bridging the Gap: Combining Genomics and Transcriptomics Approaches to Understand Stylosanthes scabra, an Orphan Legume from the Brazilian Caatinga.</title>
        <authorList>
            <person name="Ferreira-Neto J.R.C."/>
            <person name="da Silva M.D."/>
            <person name="Binneck E."/>
            <person name="de Melo N.F."/>
            <person name="da Silva R.H."/>
            <person name="de Melo A.L.T.M."/>
            <person name="Pandolfi V."/>
            <person name="Bustamante F.O."/>
            <person name="Brasileiro-Vidal A.C."/>
            <person name="Benko-Iseppon A.M."/>
        </authorList>
    </citation>
    <scope>NUCLEOTIDE SEQUENCE [LARGE SCALE GENOMIC DNA]</scope>
    <source>
        <tissue evidence="1">Leaves</tissue>
    </source>
</reference>
<evidence type="ECO:0000313" key="1">
    <source>
        <dbReference type="EMBL" id="MED6156533.1"/>
    </source>
</evidence>
<evidence type="ECO:0000313" key="2">
    <source>
        <dbReference type="Proteomes" id="UP001341840"/>
    </source>
</evidence>
<proteinExistence type="predicted"/>